<sequence length="67" mass="7760">MRLLYVKDEEKGSIFSADASIIRKSSFAEMVYERWKKINHLLPDILRRRSGIFSSVSFYTGGDARLC</sequence>
<dbReference type="KEGG" id="pact:CA264_11605"/>
<dbReference type="EMBL" id="CP021235">
    <property type="protein sequence ID" value="ARS36027.1"/>
    <property type="molecule type" value="Genomic_DNA"/>
</dbReference>
<keyword evidence="2" id="KW-1185">Reference proteome</keyword>
<gene>
    <name evidence="1" type="ORF">CA264_11605</name>
</gene>
<evidence type="ECO:0000313" key="1">
    <source>
        <dbReference type="EMBL" id="ARS36027.1"/>
    </source>
</evidence>
<dbReference type="Proteomes" id="UP000266292">
    <property type="component" value="Chromosome"/>
</dbReference>
<protein>
    <submittedName>
        <fullName evidence="1">Uncharacterized protein</fullName>
    </submittedName>
</protein>
<reference evidence="2" key="1">
    <citation type="submission" date="2017-05" db="EMBL/GenBank/DDBJ databases">
        <authorList>
            <person name="Ray J."/>
            <person name="Price M."/>
            <person name="Deutschbauer A."/>
        </authorList>
    </citation>
    <scope>NUCLEOTIDE SEQUENCE [LARGE SCALE GENOMIC DNA]</scope>
    <source>
        <strain evidence="2">DSM 19842</strain>
    </source>
</reference>
<proteinExistence type="predicted"/>
<name>A0A1X9YT38_9BACT</name>
<evidence type="ECO:0000313" key="2">
    <source>
        <dbReference type="Proteomes" id="UP000266292"/>
    </source>
</evidence>
<organism evidence="1 2">
    <name type="scientific">Pontibacter actiniarum</name>
    <dbReference type="NCBI Taxonomy" id="323450"/>
    <lineage>
        <taxon>Bacteria</taxon>
        <taxon>Pseudomonadati</taxon>
        <taxon>Bacteroidota</taxon>
        <taxon>Cytophagia</taxon>
        <taxon>Cytophagales</taxon>
        <taxon>Hymenobacteraceae</taxon>
        <taxon>Pontibacter</taxon>
    </lineage>
</organism>
<dbReference type="AlphaFoldDB" id="A0A1X9YT38"/>
<accession>A0A1X9YT38</accession>